<dbReference type="EMBL" id="VUBA01000021">
    <property type="protein sequence ID" value="MPQ83114.1"/>
    <property type="molecule type" value="Genomic_DNA"/>
</dbReference>
<comment type="caution">
    <text evidence="1">The sequence shown here is derived from an EMBL/GenBank/DDBJ whole genome shotgun (WGS) entry which is preliminary data.</text>
</comment>
<evidence type="ECO:0000313" key="1">
    <source>
        <dbReference type="EMBL" id="MPQ83114.1"/>
    </source>
</evidence>
<sequence>MKTNKTIVGDIILIPLEQGFRPAKVLYVSLRYEDTILLGLYKNLVADLHSSCDLEDTFELLIYTSRAPIRKNRWHYIGHEALRTTQQSLDFRVVAGERWQGDTHLGPASEEDKTRLPEMLVMGVRLVEEKAALIS</sequence>
<proteinExistence type="predicted"/>
<gene>
    <name evidence="1" type="ORF">F0170_03390</name>
</gene>
<reference evidence="1 2" key="1">
    <citation type="submission" date="2019-09" db="EMBL/GenBank/DDBJ databases">
        <title>The draft genomes of Allium pathogen Pseudomonas sp.</title>
        <authorList>
            <person name="Fujikawa T."/>
            <person name="Sawada H."/>
        </authorList>
    </citation>
    <scope>NUCLEOTIDE SEQUENCE [LARGE SCALE GENOMIC DNA]</scope>
    <source>
        <strain evidence="1 2">MAFF 730085</strain>
    </source>
</reference>
<accession>A0A5N7JP03</accession>
<protein>
    <recommendedName>
        <fullName evidence="3">Immunity protein 26</fullName>
    </recommendedName>
</protein>
<organism evidence="1 2">
    <name type="scientific">Pseudomonas kitaguniensis</name>
    <dbReference type="NCBI Taxonomy" id="2607908"/>
    <lineage>
        <taxon>Bacteria</taxon>
        <taxon>Pseudomonadati</taxon>
        <taxon>Pseudomonadota</taxon>
        <taxon>Gammaproteobacteria</taxon>
        <taxon>Pseudomonadales</taxon>
        <taxon>Pseudomonadaceae</taxon>
        <taxon>Pseudomonas</taxon>
    </lineage>
</organism>
<evidence type="ECO:0008006" key="3">
    <source>
        <dbReference type="Google" id="ProtNLM"/>
    </source>
</evidence>
<evidence type="ECO:0000313" key="2">
    <source>
        <dbReference type="Proteomes" id="UP000325438"/>
    </source>
</evidence>
<dbReference type="Proteomes" id="UP000325438">
    <property type="component" value="Unassembled WGS sequence"/>
</dbReference>
<name>A0A5N7JP03_9PSED</name>
<dbReference type="RefSeq" id="WP_152748684.1">
    <property type="nucleotide sequence ID" value="NZ_JBLZPT010000005.1"/>
</dbReference>
<dbReference type="AlphaFoldDB" id="A0A5N7JP03"/>